<organism evidence="2 3">
    <name type="scientific">Arthrobacter gandavensis</name>
    <dbReference type="NCBI Taxonomy" id="169960"/>
    <lineage>
        <taxon>Bacteria</taxon>
        <taxon>Bacillati</taxon>
        <taxon>Actinomycetota</taxon>
        <taxon>Actinomycetes</taxon>
        <taxon>Micrococcales</taxon>
        <taxon>Micrococcaceae</taxon>
        <taxon>Arthrobacter</taxon>
    </lineage>
</organism>
<feature type="transmembrane region" description="Helical" evidence="1">
    <location>
        <begin position="100"/>
        <end position="123"/>
    </location>
</feature>
<feature type="transmembrane region" description="Helical" evidence="1">
    <location>
        <begin position="135"/>
        <end position="156"/>
    </location>
</feature>
<dbReference type="EMBL" id="BAAALV010000005">
    <property type="protein sequence ID" value="GAA1919905.1"/>
    <property type="molecule type" value="Genomic_DNA"/>
</dbReference>
<gene>
    <name evidence="2" type="ORF">GCM10009688_26160</name>
</gene>
<dbReference type="Proteomes" id="UP001500784">
    <property type="component" value="Unassembled WGS sequence"/>
</dbReference>
<keyword evidence="1" id="KW-0472">Membrane</keyword>
<name>A0ABP5AQC7_9MICC</name>
<keyword evidence="3" id="KW-1185">Reference proteome</keyword>
<dbReference type="RefSeq" id="WP_152228887.1">
    <property type="nucleotide sequence ID" value="NZ_BAAALV010000005.1"/>
</dbReference>
<feature type="transmembrane region" description="Helical" evidence="1">
    <location>
        <begin position="57"/>
        <end position="80"/>
    </location>
</feature>
<reference evidence="3" key="1">
    <citation type="journal article" date="2019" name="Int. J. Syst. Evol. Microbiol.">
        <title>The Global Catalogue of Microorganisms (GCM) 10K type strain sequencing project: providing services to taxonomists for standard genome sequencing and annotation.</title>
        <authorList>
            <consortium name="The Broad Institute Genomics Platform"/>
            <consortium name="The Broad Institute Genome Sequencing Center for Infectious Disease"/>
            <person name="Wu L."/>
            <person name="Ma J."/>
        </authorList>
    </citation>
    <scope>NUCLEOTIDE SEQUENCE [LARGE SCALE GENOMIC DNA]</scope>
    <source>
        <strain evidence="3">JCM 13316</strain>
    </source>
</reference>
<evidence type="ECO:0000313" key="2">
    <source>
        <dbReference type="EMBL" id="GAA1919905.1"/>
    </source>
</evidence>
<keyword evidence="1" id="KW-0812">Transmembrane</keyword>
<protein>
    <submittedName>
        <fullName evidence="2">Uncharacterized protein</fullName>
    </submittedName>
</protein>
<proteinExistence type="predicted"/>
<feature type="transmembrane region" description="Helical" evidence="1">
    <location>
        <begin position="6"/>
        <end position="22"/>
    </location>
</feature>
<accession>A0ABP5AQC7</accession>
<evidence type="ECO:0000256" key="1">
    <source>
        <dbReference type="SAM" id="Phobius"/>
    </source>
</evidence>
<comment type="caution">
    <text evidence="2">The sequence shown here is derived from an EMBL/GenBank/DDBJ whole genome shotgun (WGS) entry which is preliminary data.</text>
</comment>
<sequence length="159" mass="16633">MDISWPGLIIGTLMTAACIFAFRKRDAISGFASSQPEFFLGKKIATKVDTAPERMKAALLLPILGGIVMGAVLVILSLTGVMARSAHDGPDPLSQGFDPLVLVFIVLVLIALGFGALGLIQTVVRKTNPPTPAQLRGLGLAGMGFMVAAGVVFYFITSS</sequence>
<evidence type="ECO:0000313" key="3">
    <source>
        <dbReference type="Proteomes" id="UP001500784"/>
    </source>
</evidence>
<keyword evidence="1" id="KW-1133">Transmembrane helix</keyword>